<dbReference type="InterPro" id="IPR050769">
    <property type="entry name" value="NAT_camello-type"/>
</dbReference>
<dbReference type="Pfam" id="PF00583">
    <property type="entry name" value="Acetyltransf_1"/>
    <property type="match status" value="1"/>
</dbReference>
<feature type="domain" description="N-acetyltransferase" evidence="3">
    <location>
        <begin position="87"/>
        <end position="233"/>
    </location>
</feature>
<sequence length="237" mass="26834">MELHAYSKNDYEFVKKLYIGALQESTRRAVKDVLLQPRTIRILTMVIPLSCYLIYQGFTTMLRWEPVQAYIYSMMSILSISFMILGSTYQMFSSGIKKSVQATFEKDMSDIPATFNLVINDDKCFEPAGVSNVWIATINGEKAGFLTMHNGGGKSCEIRKIAVVRKHRRRGLGELMTRQAIVWAKDHHMETIFALNVSSAQVAACELFEKCGFTISKQKPVIPGFGYLAYELSTINR</sequence>
<proteinExistence type="predicted"/>
<reference evidence="4" key="1">
    <citation type="submission" date="2020-12" db="EMBL/GenBank/DDBJ databases">
        <title>Metabolic potential, ecology and presence of endohyphal bacteria is reflected in genomic diversity of Mucoromycotina.</title>
        <authorList>
            <person name="Muszewska A."/>
            <person name="Okrasinska A."/>
            <person name="Steczkiewicz K."/>
            <person name="Drgas O."/>
            <person name="Orlowska M."/>
            <person name="Perlinska-Lenart U."/>
            <person name="Aleksandrzak-Piekarczyk T."/>
            <person name="Szatraj K."/>
            <person name="Zielenkiewicz U."/>
            <person name="Pilsyk S."/>
            <person name="Malc E."/>
            <person name="Mieczkowski P."/>
            <person name="Kruszewska J.S."/>
            <person name="Biernat P."/>
            <person name="Pawlowska J."/>
        </authorList>
    </citation>
    <scope>NUCLEOTIDE SEQUENCE</scope>
    <source>
        <strain evidence="4">WA0000051536</strain>
    </source>
</reference>
<organism evidence="4 5">
    <name type="scientific">Umbelopsis vinacea</name>
    <dbReference type="NCBI Taxonomy" id="44442"/>
    <lineage>
        <taxon>Eukaryota</taxon>
        <taxon>Fungi</taxon>
        <taxon>Fungi incertae sedis</taxon>
        <taxon>Mucoromycota</taxon>
        <taxon>Mucoromycotina</taxon>
        <taxon>Umbelopsidomycetes</taxon>
        <taxon>Umbelopsidales</taxon>
        <taxon>Umbelopsidaceae</taxon>
        <taxon>Umbelopsis</taxon>
    </lineage>
</organism>
<keyword evidence="2" id="KW-1133">Transmembrane helix</keyword>
<evidence type="ECO:0000313" key="5">
    <source>
        <dbReference type="Proteomes" id="UP000612746"/>
    </source>
</evidence>
<dbReference type="SUPFAM" id="SSF55729">
    <property type="entry name" value="Acyl-CoA N-acyltransferases (Nat)"/>
    <property type="match status" value="1"/>
</dbReference>
<dbReference type="GO" id="GO:0008080">
    <property type="term" value="F:N-acetyltransferase activity"/>
    <property type="evidence" value="ECO:0007669"/>
    <property type="project" value="InterPro"/>
</dbReference>
<dbReference type="CDD" id="cd04301">
    <property type="entry name" value="NAT_SF"/>
    <property type="match status" value="1"/>
</dbReference>
<dbReference type="InterPro" id="IPR016181">
    <property type="entry name" value="Acyl_CoA_acyltransferase"/>
</dbReference>
<dbReference type="OrthoDB" id="41532at2759"/>
<keyword evidence="1" id="KW-0808">Transferase</keyword>
<dbReference type="Proteomes" id="UP000612746">
    <property type="component" value="Unassembled WGS sequence"/>
</dbReference>
<dbReference type="Gene3D" id="3.40.630.30">
    <property type="match status" value="1"/>
</dbReference>
<evidence type="ECO:0000313" key="4">
    <source>
        <dbReference type="EMBL" id="KAG2174088.1"/>
    </source>
</evidence>
<comment type="caution">
    <text evidence="4">The sequence shown here is derived from an EMBL/GenBank/DDBJ whole genome shotgun (WGS) entry which is preliminary data.</text>
</comment>
<evidence type="ECO:0000256" key="2">
    <source>
        <dbReference type="SAM" id="Phobius"/>
    </source>
</evidence>
<evidence type="ECO:0000256" key="1">
    <source>
        <dbReference type="ARBA" id="ARBA00022679"/>
    </source>
</evidence>
<gene>
    <name evidence="4" type="ORF">INT44_000202</name>
</gene>
<evidence type="ECO:0000259" key="3">
    <source>
        <dbReference type="PROSITE" id="PS51186"/>
    </source>
</evidence>
<accession>A0A8H7PHR8</accession>
<keyword evidence="5" id="KW-1185">Reference proteome</keyword>
<keyword evidence="2" id="KW-0472">Membrane</keyword>
<dbReference type="EMBL" id="JAEPRA010000017">
    <property type="protein sequence ID" value="KAG2174088.1"/>
    <property type="molecule type" value="Genomic_DNA"/>
</dbReference>
<name>A0A8H7PHR8_9FUNG</name>
<dbReference type="InterPro" id="IPR000182">
    <property type="entry name" value="GNAT_dom"/>
</dbReference>
<keyword evidence="2" id="KW-0812">Transmembrane</keyword>
<dbReference type="AlphaFoldDB" id="A0A8H7PHR8"/>
<dbReference type="PANTHER" id="PTHR13947:SF37">
    <property type="entry name" value="LD18367P"/>
    <property type="match status" value="1"/>
</dbReference>
<protein>
    <recommendedName>
        <fullName evidence="3">N-acetyltransferase domain-containing protein</fullName>
    </recommendedName>
</protein>
<feature type="transmembrane region" description="Helical" evidence="2">
    <location>
        <begin position="40"/>
        <end position="58"/>
    </location>
</feature>
<feature type="transmembrane region" description="Helical" evidence="2">
    <location>
        <begin position="70"/>
        <end position="89"/>
    </location>
</feature>
<dbReference type="PANTHER" id="PTHR13947">
    <property type="entry name" value="GNAT FAMILY N-ACETYLTRANSFERASE"/>
    <property type="match status" value="1"/>
</dbReference>
<dbReference type="PROSITE" id="PS51186">
    <property type="entry name" value="GNAT"/>
    <property type="match status" value="1"/>
</dbReference>